<dbReference type="Proteomes" id="UP000094285">
    <property type="component" value="Unassembled WGS sequence"/>
</dbReference>
<organism evidence="1 2">
    <name type="scientific">Suhomyces tanzawaensis NRRL Y-17324</name>
    <dbReference type="NCBI Taxonomy" id="984487"/>
    <lineage>
        <taxon>Eukaryota</taxon>
        <taxon>Fungi</taxon>
        <taxon>Dikarya</taxon>
        <taxon>Ascomycota</taxon>
        <taxon>Saccharomycotina</taxon>
        <taxon>Pichiomycetes</taxon>
        <taxon>Debaryomycetaceae</taxon>
        <taxon>Suhomyces</taxon>
    </lineage>
</organism>
<proteinExistence type="predicted"/>
<accession>A0A1E4SS24</accession>
<gene>
    <name evidence="1" type="ORF">CANTADRAFT_140122</name>
</gene>
<protein>
    <submittedName>
        <fullName evidence="1">Uncharacterized protein</fullName>
    </submittedName>
</protein>
<dbReference type="GeneID" id="30980426"/>
<name>A0A1E4SS24_9ASCO</name>
<sequence length="249" mass="27491">MGHHVGAVAGGHNLPLLIYEGSHLRHRTHHLQERRHLAVVKRDSWQIHSHESEALGVHEAHDAGACIRLVVLTGLRKHLDSGRRKLGRGYRNRHQQYHHKQVRVDPPYQFLASLVPAQWPAHTPGLAVRGAGASDVSEGFPGSSTPARSCPWRRALARIAVIPSGPASLQPLSPTRPLAIVSSAACQPQSYIRRKLPRQNLQISTAIASSSACQICRHAFPPGRFPSRLVQQLTPPEIFPSRLTCLRKT</sequence>
<dbReference type="EMBL" id="KV453909">
    <property type="protein sequence ID" value="ODV82316.1"/>
    <property type="molecule type" value="Genomic_DNA"/>
</dbReference>
<reference evidence="2" key="1">
    <citation type="submission" date="2016-05" db="EMBL/GenBank/DDBJ databases">
        <title>Comparative genomics of biotechnologically important yeasts.</title>
        <authorList>
            <consortium name="DOE Joint Genome Institute"/>
            <person name="Riley R."/>
            <person name="Haridas S."/>
            <person name="Wolfe K.H."/>
            <person name="Lopes M.R."/>
            <person name="Hittinger C.T."/>
            <person name="Goker M."/>
            <person name="Salamov A."/>
            <person name="Wisecaver J."/>
            <person name="Long T.M."/>
            <person name="Aerts A.L."/>
            <person name="Barry K."/>
            <person name="Choi C."/>
            <person name="Clum A."/>
            <person name="Coughlan A.Y."/>
            <person name="Deshpande S."/>
            <person name="Douglass A.P."/>
            <person name="Hanson S.J."/>
            <person name="Klenk H.-P."/>
            <person name="Labutti K."/>
            <person name="Lapidus A."/>
            <person name="Lindquist E."/>
            <person name="Lipzen A."/>
            <person name="Meier-Kolthoff J.P."/>
            <person name="Ohm R.A."/>
            <person name="Otillar R.P."/>
            <person name="Pangilinan J."/>
            <person name="Peng Y."/>
            <person name="Rokas A."/>
            <person name="Rosa C.A."/>
            <person name="Scheuner C."/>
            <person name="Sibirny A.A."/>
            <person name="Slot J.C."/>
            <person name="Stielow J.B."/>
            <person name="Sun H."/>
            <person name="Kurtzman C.P."/>
            <person name="Blackwell M."/>
            <person name="Grigoriev I.V."/>
            <person name="Jeffries T.W."/>
        </authorList>
    </citation>
    <scope>NUCLEOTIDE SEQUENCE [LARGE SCALE GENOMIC DNA]</scope>
    <source>
        <strain evidence="2">NRRL Y-17324</strain>
    </source>
</reference>
<dbReference type="RefSeq" id="XP_020067438.1">
    <property type="nucleotide sequence ID" value="XM_020206289.1"/>
</dbReference>
<dbReference type="AlphaFoldDB" id="A0A1E4SS24"/>
<evidence type="ECO:0000313" key="2">
    <source>
        <dbReference type="Proteomes" id="UP000094285"/>
    </source>
</evidence>
<keyword evidence="2" id="KW-1185">Reference proteome</keyword>
<evidence type="ECO:0000313" key="1">
    <source>
        <dbReference type="EMBL" id="ODV82316.1"/>
    </source>
</evidence>